<feature type="transmembrane region" description="Helical" evidence="2">
    <location>
        <begin position="6"/>
        <end position="25"/>
    </location>
</feature>
<feature type="transmembrane region" description="Helical" evidence="2">
    <location>
        <begin position="45"/>
        <end position="66"/>
    </location>
</feature>
<protein>
    <recommendedName>
        <fullName evidence="5">Transmembrane protein</fullName>
    </recommendedName>
</protein>
<keyword evidence="2" id="KW-0472">Membrane</keyword>
<keyword evidence="2" id="KW-0812">Transmembrane</keyword>
<dbReference type="Pfam" id="PF06979">
    <property type="entry name" value="TMEM70"/>
    <property type="match status" value="1"/>
</dbReference>
<dbReference type="Proteomes" id="UP000324629">
    <property type="component" value="Unassembled WGS sequence"/>
</dbReference>
<accession>A0A5J4NER0</accession>
<feature type="region of interest" description="Disordered" evidence="1">
    <location>
        <begin position="109"/>
        <end position="133"/>
    </location>
</feature>
<dbReference type="PANTHER" id="PTHR14549">
    <property type="entry name" value="TRANSMEMBRANE PROTEIN 223"/>
    <property type="match status" value="1"/>
</dbReference>
<gene>
    <name evidence="3" type="ORF">DEA37_0006574</name>
</gene>
<evidence type="ECO:0000256" key="1">
    <source>
        <dbReference type="SAM" id="MobiDB-lite"/>
    </source>
</evidence>
<feature type="transmembrane region" description="Helical" evidence="2">
    <location>
        <begin position="164"/>
        <end position="184"/>
    </location>
</feature>
<evidence type="ECO:0000313" key="3">
    <source>
        <dbReference type="EMBL" id="KAA3673729.1"/>
    </source>
</evidence>
<dbReference type="PANTHER" id="PTHR14549:SF2">
    <property type="entry name" value="TRANSMEMBRANE PROTEIN 223"/>
    <property type="match status" value="1"/>
</dbReference>
<proteinExistence type="predicted"/>
<evidence type="ECO:0000256" key="2">
    <source>
        <dbReference type="SAM" id="Phobius"/>
    </source>
</evidence>
<name>A0A5J4NER0_9TREM</name>
<dbReference type="InterPro" id="IPR026100">
    <property type="entry name" value="Tmem223"/>
</dbReference>
<dbReference type="GO" id="GO:0005739">
    <property type="term" value="C:mitochondrion"/>
    <property type="evidence" value="ECO:0007669"/>
    <property type="project" value="TreeGrafter"/>
</dbReference>
<organism evidence="3 4">
    <name type="scientific">Paragonimus westermani</name>
    <dbReference type="NCBI Taxonomy" id="34504"/>
    <lineage>
        <taxon>Eukaryota</taxon>
        <taxon>Metazoa</taxon>
        <taxon>Spiralia</taxon>
        <taxon>Lophotrochozoa</taxon>
        <taxon>Platyhelminthes</taxon>
        <taxon>Trematoda</taxon>
        <taxon>Digenea</taxon>
        <taxon>Plagiorchiida</taxon>
        <taxon>Troglotremata</taxon>
        <taxon>Troglotrematidae</taxon>
        <taxon>Paragonimus</taxon>
    </lineage>
</organism>
<keyword evidence="4" id="KW-1185">Reference proteome</keyword>
<dbReference type="InterPro" id="IPR045325">
    <property type="entry name" value="TMEM70/TMEM186/TMEM223"/>
</dbReference>
<sequence>MCHTPVHLFSSSLAPLCWILIFVGMKFTALKTGVEIYRSPDRLRFYRGFGLFCAVHTAVWFGLTYYQDWHKKMERDHLRAKLKELSSNIGTFFSRGSSAPSAEPTLLPATTDVSTVSSPPPERSESPTAAGPEQKGLFSKLFNLDSFPQKSEEWKKKSEDFNAAVVPFTTLTLGVLTFAMGFIIPRRIVRRLILIPRNTTATQRNSTRNVDSREWVEIQTYGAFGLRKEGVTFQTPLTTVSAIESRSTNTNFIHFFVKHKPFRFIVETVGAEFPVPEEYDHTFGLKRDL</sequence>
<evidence type="ECO:0008006" key="5">
    <source>
        <dbReference type="Google" id="ProtNLM"/>
    </source>
</evidence>
<evidence type="ECO:0000313" key="4">
    <source>
        <dbReference type="Proteomes" id="UP000324629"/>
    </source>
</evidence>
<keyword evidence="2" id="KW-1133">Transmembrane helix</keyword>
<reference evidence="3 4" key="1">
    <citation type="journal article" date="2019" name="Gigascience">
        <title>Whole-genome sequence of the oriental lung fluke Paragonimus westermani.</title>
        <authorList>
            <person name="Oey H."/>
            <person name="Zakrzewski M."/>
            <person name="Narain K."/>
            <person name="Devi K.R."/>
            <person name="Agatsuma T."/>
            <person name="Nawaratna S."/>
            <person name="Gobert G.N."/>
            <person name="Jones M.K."/>
            <person name="Ragan M.A."/>
            <person name="McManus D.P."/>
            <person name="Krause L."/>
        </authorList>
    </citation>
    <scope>NUCLEOTIDE SEQUENCE [LARGE SCALE GENOMIC DNA]</scope>
    <source>
        <strain evidence="3 4">IND2009</strain>
    </source>
</reference>
<comment type="caution">
    <text evidence="3">The sequence shown here is derived from an EMBL/GenBank/DDBJ whole genome shotgun (WGS) entry which is preliminary data.</text>
</comment>
<dbReference type="AlphaFoldDB" id="A0A5J4NER0"/>
<dbReference type="EMBL" id="QNGE01003687">
    <property type="protein sequence ID" value="KAA3673729.1"/>
    <property type="molecule type" value="Genomic_DNA"/>
</dbReference>